<dbReference type="InParanoid" id="A0A2V0PJ40"/>
<protein>
    <recommendedName>
        <fullName evidence="6">FAD-binding domain-containing protein</fullName>
    </recommendedName>
</protein>
<dbReference type="PRINTS" id="PR00420">
    <property type="entry name" value="RNGMNOXGNASE"/>
</dbReference>
<dbReference type="PANTHER" id="PTHR13789:SF309">
    <property type="entry name" value="PUTATIVE (AFU_ORTHOLOGUE AFUA_6G14510)-RELATED"/>
    <property type="match status" value="1"/>
</dbReference>
<dbReference type="EMBL" id="BDRX01000170">
    <property type="protein sequence ID" value="GBF99726.1"/>
    <property type="molecule type" value="Genomic_DNA"/>
</dbReference>
<keyword evidence="2" id="KW-0503">Monooxygenase</keyword>
<sequence>MSAPSPPSSQQAAAVEQAVDVLIIGAGLTGLASAAALAAAVPRLRVAVLEARPPPNEAAYIGGACRVQANGLAAAAAIDPRLRDALLQRSALAGEVLLHDIDAGTVITRLQPALLAAEGAAAAAATDAAAPHAAPPASARRGLASPRPGGRGTPPPPPADLVVGWGELEQLLLEQLPPGCVEWGAAATELREDAGRVRVAVGGAGAGVISAAVVVAADGALSAIAGACCSPGARPEFQGTVRWTGRLPGDLLATVPSELEGWWLSLAAAGAGAGAAFNCAPLPGGDVAWQALAGAGALAARGLAFDAAGGRVVEAAESPSGGGGGGGGGGGTRAEGGKRVGGGAGVTHAAGREAAGAVDSQQQATPWALLQRAFEGFPTPVKHMIANTPPGAVVEIPAYSRRRTLLPESLGRGRIAIIGEAAHPVPPTGLEASIALEDAAELAAAVQEWGPTREALRRFELRRRPRWRHLMGVSAALAASPAGSVSLHAAVLDLAGDLQSVELRALRRPRGAAAAAALSLARVAAAGLGAWVAVRLGGGLRAGGGAGAAAAAAGAVAPLRRALVRVVSAAGGRRGGRAAAGAGAGAGAAGGAGGLHAAQVVPEQPQTGGPLRRLGRAVGNAALGAAAWAGRPLAGLARERAADGARKAVASKLGMF</sequence>
<evidence type="ECO:0000313" key="4">
    <source>
        <dbReference type="EMBL" id="GBF99726.1"/>
    </source>
</evidence>
<feature type="compositionally biased region" description="Gly residues" evidence="3">
    <location>
        <begin position="320"/>
        <end position="345"/>
    </location>
</feature>
<dbReference type="Gene3D" id="3.50.50.60">
    <property type="entry name" value="FAD/NAD(P)-binding domain"/>
    <property type="match status" value="3"/>
</dbReference>
<keyword evidence="5" id="KW-1185">Reference proteome</keyword>
<comment type="caution">
    <text evidence="4">The sequence shown here is derived from an EMBL/GenBank/DDBJ whole genome shotgun (WGS) entry which is preliminary data.</text>
</comment>
<evidence type="ECO:0000256" key="2">
    <source>
        <dbReference type="ARBA" id="ARBA00023033"/>
    </source>
</evidence>
<feature type="compositionally biased region" description="Low complexity" evidence="3">
    <location>
        <begin position="127"/>
        <end position="139"/>
    </location>
</feature>
<dbReference type="AlphaFoldDB" id="A0A2V0PJ40"/>
<dbReference type="Proteomes" id="UP000247498">
    <property type="component" value="Unassembled WGS sequence"/>
</dbReference>
<proteinExistence type="predicted"/>
<gene>
    <name evidence="4" type="ORF">Rsub_12439</name>
</gene>
<dbReference type="InterPro" id="IPR036188">
    <property type="entry name" value="FAD/NAD-bd_sf"/>
</dbReference>
<dbReference type="SUPFAM" id="SSF51905">
    <property type="entry name" value="FAD/NAD(P)-binding domain"/>
    <property type="match status" value="1"/>
</dbReference>
<dbReference type="Pfam" id="PF13450">
    <property type="entry name" value="NAD_binding_8"/>
    <property type="match status" value="1"/>
</dbReference>
<reference evidence="4 5" key="1">
    <citation type="journal article" date="2018" name="Sci. Rep.">
        <title>Raphidocelis subcapitata (=Pseudokirchneriella subcapitata) provides an insight into genome evolution and environmental adaptations in the Sphaeropleales.</title>
        <authorList>
            <person name="Suzuki S."/>
            <person name="Yamaguchi H."/>
            <person name="Nakajima N."/>
            <person name="Kawachi M."/>
        </authorList>
    </citation>
    <scope>NUCLEOTIDE SEQUENCE [LARGE SCALE GENOMIC DNA]</scope>
    <source>
        <strain evidence="4 5">NIES-35</strain>
    </source>
</reference>
<dbReference type="PANTHER" id="PTHR13789">
    <property type="entry name" value="MONOOXYGENASE"/>
    <property type="match status" value="1"/>
</dbReference>
<accession>A0A2V0PJ40</accession>
<keyword evidence="1" id="KW-0560">Oxidoreductase</keyword>
<dbReference type="GO" id="GO:0004497">
    <property type="term" value="F:monooxygenase activity"/>
    <property type="evidence" value="ECO:0007669"/>
    <property type="project" value="UniProtKB-KW"/>
</dbReference>
<dbReference type="OrthoDB" id="16820at2759"/>
<dbReference type="InterPro" id="IPR050493">
    <property type="entry name" value="FAD-dep_Monooxygenase_BioMet"/>
</dbReference>
<evidence type="ECO:0008006" key="6">
    <source>
        <dbReference type="Google" id="ProtNLM"/>
    </source>
</evidence>
<name>A0A2V0PJ40_9CHLO</name>
<feature type="region of interest" description="Disordered" evidence="3">
    <location>
        <begin position="127"/>
        <end position="161"/>
    </location>
</feature>
<evidence type="ECO:0000256" key="1">
    <source>
        <dbReference type="ARBA" id="ARBA00023002"/>
    </source>
</evidence>
<dbReference type="STRING" id="307507.A0A2V0PJ40"/>
<organism evidence="4 5">
    <name type="scientific">Raphidocelis subcapitata</name>
    <dbReference type="NCBI Taxonomy" id="307507"/>
    <lineage>
        <taxon>Eukaryota</taxon>
        <taxon>Viridiplantae</taxon>
        <taxon>Chlorophyta</taxon>
        <taxon>core chlorophytes</taxon>
        <taxon>Chlorophyceae</taxon>
        <taxon>CS clade</taxon>
        <taxon>Sphaeropleales</taxon>
        <taxon>Selenastraceae</taxon>
        <taxon>Raphidocelis</taxon>
    </lineage>
</organism>
<evidence type="ECO:0000313" key="5">
    <source>
        <dbReference type="Proteomes" id="UP000247498"/>
    </source>
</evidence>
<evidence type="ECO:0000256" key="3">
    <source>
        <dbReference type="SAM" id="MobiDB-lite"/>
    </source>
</evidence>
<feature type="region of interest" description="Disordered" evidence="3">
    <location>
        <begin position="316"/>
        <end position="346"/>
    </location>
</feature>